<evidence type="ECO:0000313" key="3">
    <source>
        <dbReference type="Proteomes" id="UP000218209"/>
    </source>
</evidence>
<dbReference type="EMBL" id="KV919024">
    <property type="protein sequence ID" value="OSX73022.1"/>
    <property type="molecule type" value="Genomic_DNA"/>
</dbReference>
<keyword evidence="3" id="KW-1185">Reference proteome</keyword>
<dbReference type="AlphaFoldDB" id="A0A1X6NWS3"/>
<accession>A0A1X6NWS3</accession>
<proteinExistence type="predicted"/>
<protein>
    <submittedName>
        <fullName evidence="2">Uncharacterized protein</fullName>
    </submittedName>
</protein>
<feature type="region of interest" description="Disordered" evidence="1">
    <location>
        <begin position="1"/>
        <end position="60"/>
    </location>
</feature>
<evidence type="ECO:0000256" key="1">
    <source>
        <dbReference type="SAM" id="MobiDB-lite"/>
    </source>
</evidence>
<gene>
    <name evidence="2" type="ORF">BU14_0384s0009</name>
</gene>
<reference evidence="2 3" key="1">
    <citation type="submission" date="2017-03" db="EMBL/GenBank/DDBJ databases">
        <title>WGS assembly of Porphyra umbilicalis.</title>
        <authorList>
            <person name="Brawley S.H."/>
            <person name="Blouin N.A."/>
            <person name="Ficko-Blean E."/>
            <person name="Wheeler G.L."/>
            <person name="Lohr M."/>
            <person name="Goodson H.V."/>
            <person name="Jenkins J.W."/>
            <person name="Blaby-Haas C.E."/>
            <person name="Helliwell K.E."/>
            <person name="Chan C."/>
            <person name="Marriage T."/>
            <person name="Bhattacharya D."/>
            <person name="Klein A.S."/>
            <person name="Badis Y."/>
            <person name="Brodie J."/>
            <person name="Cao Y."/>
            <person name="Collen J."/>
            <person name="Dittami S.M."/>
            <person name="Gachon C.M."/>
            <person name="Green B.R."/>
            <person name="Karpowicz S."/>
            <person name="Kim J.W."/>
            <person name="Kudahl U."/>
            <person name="Lin S."/>
            <person name="Michel G."/>
            <person name="Mittag M."/>
            <person name="Olson B.J."/>
            <person name="Pangilinan J."/>
            <person name="Peng Y."/>
            <person name="Qiu H."/>
            <person name="Shu S."/>
            <person name="Singer J.T."/>
            <person name="Smith A.G."/>
            <person name="Sprecher B.N."/>
            <person name="Wagner V."/>
            <person name="Wang W."/>
            <person name="Wang Z.-Y."/>
            <person name="Yan J."/>
            <person name="Yarish C."/>
            <person name="Zoeuner-Riek S."/>
            <person name="Zhuang Y."/>
            <person name="Zou Y."/>
            <person name="Lindquist E.A."/>
            <person name="Grimwood J."/>
            <person name="Barry K."/>
            <person name="Rokhsar D.S."/>
            <person name="Schmutz J."/>
            <person name="Stiller J.W."/>
            <person name="Grossman A.R."/>
            <person name="Prochnik S.E."/>
        </authorList>
    </citation>
    <scope>NUCLEOTIDE SEQUENCE [LARGE SCALE GENOMIC DNA]</scope>
    <source>
        <strain evidence="2">4086291</strain>
    </source>
</reference>
<organism evidence="2 3">
    <name type="scientific">Porphyra umbilicalis</name>
    <name type="common">Purple laver</name>
    <name type="synonym">Red alga</name>
    <dbReference type="NCBI Taxonomy" id="2786"/>
    <lineage>
        <taxon>Eukaryota</taxon>
        <taxon>Rhodophyta</taxon>
        <taxon>Bangiophyceae</taxon>
        <taxon>Bangiales</taxon>
        <taxon>Bangiaceae</taxon>
        <taxon>Porphyra</taxon>
    </lineage>
</organism>
<sequence length="75" mass="8317">MTARKSSLRDAAGARRRRRDCSYSRQLHETTPRAHRELGTARRGGARTTRKLTEAQQSARSCLTAAALPNSSVCF</sequence>
<evidence type="ECO:0000313" key="2">
    <source>
        <dbReference type="EMBL" id="OSX73022.1"/>
    </source>
</evidence>
<dbReference type="Proteomes" id="UP000218209">
    <property type="component" value="Unassembled WGS sequence"/>
</dbReference>
<name>A0A1X6NWS3_PORUM</name>
<feature type="compositionally biased region" description="Basic and acidic residues" evidence="1">
    <location>
        <begin position="20"/>
        <end position="40"/>
    </location>
</feature>